<dbReference type="PANTHER" id="PTHR30055">
    <property type="entry name" value="HTH-TYPE TRANSCRIPTIONAL REGULATOR RUTR"/>
    <property type="match status" value="1"/>
</dbReference>
<keyword evidence="3" id="KW-0804">Transcription</keyword>
<accession>A0ABY3VVH8</accession>
<reference evidence="6" key="1">
    <citation type="submission" date="2022-08" db="EMBL/GenBank/DDBJ databases">
        <title>Whole genome sequencing of non-tuberculosis mycobacteria type-strains.</title>
        <authorList>
            <person name="Igarashi Y."/>
            <person name="Osugi A."/>
            <person name="Mitarai S."/>
        </authorList>
    </citation>
    <scope>NUCLEOTIDE SEQUENCE</scope>
    <source>
        <strain evidence="6">DSM 45127</strain>
    </source>
</reference>
<evidence type="ECO:0000259" key="5">
    <source>
        <dbReference type="PROSITE" id="PS50977"/>
    </source>
</evidence>
<evidence type="ECO:0000256" key="3">
    <source>
        <dbReference type="ARBA" id="ARBA00023163"/>
    </source>
</evidence>
<dbReference type="PANTHER" id="PTHR30055:SF209">
    <property type="entry name" value="POSSIBLE TRANSCRIPTIONAL REGULATORY PROTEIN (PROBABLY TETR-FAMILY)"/>
    <property type="match status" value="1"/>
</dbReference>
<keyword evidence="7" id="KW-1185">Reference proteome</keyword>
<dbReference type="SUPFAM" id="SSF46689">
    <property type="entry name" value="Homeodomain-like"/>
    <property type="match status" value="1"/>
</dbReference>
<evidence type="ECO:0000313" key="7">
    <source>
        <dbReference type="Proteomes" id="UP001055336"/>
    </source>
</evidence>
<dbReference type="InterPro" id="IPR025996">
    <property type="entry name" value="MT1864/Rv1816-like_C"/>
</dbReference>
<dbReference type="SUPFAM" id="SSF48498">
    <property type="entry name" value="Tetracyclin repressor-like, C-terminal domain"/>
    <property type="match status" value="1"/>
</dbReference>
<protein>
    <submittedName>
        <fullName evidence="6">TetR/AcrR family transcriptional regulator</fullName>
    </submittedName>
</protein>
<evidence type="ECO:0000256" key="4">
    <source>
        <dbReference type="PROSITE-ProRule" id="PRU00335"/>
    </source>
</evidence>
<keyword evidence="2 4" id="KW-0238">DNA-binding</keyword>
<evidence type="ECO:0000313" key="6">
    <source>
        <dbReference type="EMBL" id="UMB71555.1"/>
    </source>
</evidence>
<keyword evidence="1" id="KW-0805">Transcription regulation</keyword>
<feature type="DNA-binding region" description="H-T-H motif" evidence="4">
    <location>
        <begin position="30"/>
        <end position="49"/>
    </location>
</feature>
<dbReference type="Pfam" id="PF13305">
    <property type="entry name" value="TetR_C_33"/>
    <property type="match status" value="1"/>
</dbReference>
<dbReference type="Pfam" id="PF00440">
    <property type="entry name" value="TetR_N"/>
    <property type="match status" value="1"/>
</dbReference>
<dbReference type="InterPro" id="IPR001647">
    <property type="entry name" value="HTH_TetR"/>
</dbReference>
<dbReference type="InterPro" id="IPR050109">
    <property type="entry name" value="HTH-type_TetR-like_transc_reg"/>
</dbReference>
<dbReference type="Proteomes" id="UP001055336">
    <property type="component" value="Chromosome"/>
</dbReference>
<dbReference type="PROSITE" id="PS50977">
    <property type="entry name" value="HTH_TETR_2"/>
    <property type="match status" value="1"/>
</dbReference>
<dbReference type="EMBL" id="CP092488">
    <property type="protein sequence ID" value="UMB71555.1"/>
    <property type="molecule type" value="Genomic_DNA"/>
</dbReference>
<dbReference type="RefSeq" id="WP_240263305.1">
    <property type="nucleotide sequence ID" value="NZ_CP092488.2"/>
</dbReference>
<feature type="domain" description="HTH tetR-type" evidence="5">
    <location>
        <begin position="7"/>
        <end position="67"/>
    </location>
</feature>
<organism evidence="6 7">
    <name type="scientific">Mycobacterium paraterrae</name>
    <dbReference type="NCBI Taxonomy" id="577492"/>
    <lineage>
        <taxon>Bacteria</taxon>
        <taxon>Bacillati</taxon>
        <taxon>Actinomycetota</taxon>
        <taxon>Actinomycetes</taxon>
        <taxon>Mycobacteriales</taxon>
        <taxon>Mycobacteriaceae</taxon>
        <taxon>Mycobacterium</taxon>
    </lineage>
</organism>
<name>A0ABY3VVH8_9MYCO</name>
<gene>
    <name evidence="6" type="ORF">MKK62_10105</name>
</gene>
<sequence>MNARDPDSRREHLLATALAVLDEFGPAEVTTRKLAKHAGMTTMAVYSEFGSMGGVVRAVVDAGFAELGRSFASLERTDDPICDMLLVGATYRALALSRPHLYSVMFGAAELGGYRRTGDELTQGIDTFQVGVDAVAEAMDHGLIKAGDAFLVTAQLWSALHGQLILENANMLDITDDPYRNVFLPLMKALIVGLGARPDTIATSVARALELLPPEHNSRFQRRDTTPSPVALYSPIDGDMPR</sequence>
<evidence type="ECO:0000256" key="1">
    <source>
        <dbReference type="ARBA" id="ARBA00023015"/>
    </source>
</evidence>
<dbReference type="Gene3D" id="1.10.357.10">
    <property type="entry name" value="Tetracycline Repressor, domain 2"/>
    <property type="match status" value="1"/>
</dbReference>
<evidence type="ECO:0000256" key="2">
    <source>
        <dbReference type="ARBA" id="ARBA00023125"/>
    </source>
</evidence>
<dbReference type="InterPro" id="IPR009057">
    <property type="entry name" value="Homeodomain-like_sf"/>
</dbReference>
<proteinExistence type="predicted"/>
<dbReference type="InterPro" id="IPR036271">
    <property type="entry name" value="Tet_transcr_reg_TetR-rel_C_sf"/>
</dbReference>